<dbReference type="SUPFAM" id="SSF52283">
    <property type="entry name" value="Formate/glycerate dehydrogenase catalytic domain-like"/>
    <property type="match status" value="1"/>
</dbReference>
<keyword evidence="2 4" id="KW-0560">Oxidoreductase</keyword>
<keyword evidence="8" id="KW-1185">Reference proteome</keyword>
<feature type="domain" description="D-isomer specific 2-hydroxyacid dehydrogenase NAD-binding" evidence="6">
    <location>
        <begin position="105"/>
        <end position="276"/>
    </location>
</feature>
<dbReference type="PANTHER" id="PTHR43333:SF1">
    <property type="entry name" value="D-ISOMER SPECIFIC 2-HYDROXYACID DEHYDROGENASE NAD-BINDING DOMAIN-CONTAINING PROTEIN"/>
    <property type="match status" value="1"/>
</dbReference>
<proteinExistence type="inferred from homology"/>
<dbReference type="PROSITE" id="PS00671">
    <property type="entry name" value="D_2_HYDROXYACID_DH_3"/>
    <property type="match status" value="1"/>
</dbReference>
<dbReference type="Pfam" id="PF00389">
    <property type="entry name" value="2-Hacid_dh"/>
    <property type="match status" value="1"/>
</dbReference>
<dbReference type="GO" id="GO:0016616">
    <property type="term" value="F:oxidoreductase activity, acting on the CH-OH group of donors, NAD or NADP as acceptor"/>
    <property type="evidence" value="ECO:0007669"/>
    <property type="project" value="InterPro"/>
</dbReference>
<dbReference type="EMBL" id="FMWL01000017">
    <property type="protein sequence ID" value="SCZ81239.1"/>
    <property type="molecule type" value="Genomic_DNA"/>
</dbReference>
<evidence type="ECO:0000313" key="8">
    <source>
        <dbReference type="Proteomes" id="UP000199208"/>
    </source>
</evidence>
<accession>A0A1G5S6P9</accession>
<keyword evidence="3" id="KW-0520">NAD</keyword>
<evidence type="ECO:0000259" key="6">
    <source>
        <dbReference type="Pfam" id="PF02826"/>
    </source>
</evidence>
<name>A0A1G5S6P9_9FIRM</name>
<reference evidence="7 8" key="1">
    <citation type="submission" date="2016-10" db="EMBL/GenBank/DDBJ databases">
        <authorList>
            <person name="de Groot N.N."/>
        </authorList>
    </citation>
    <scope>NUCLEOTIDE SEQUENCE [LARGE SCALE GENOMIC DNA]</scope>
    <source>
        <strain evidence="7 8">DSM 2784</strain>
    </source>
</reference>
<comment type="similarity">
    <text evidence="1 4">Belongs to the D-isomer specific 2-hydroxyacid dehydrogenase family.</text>
</comment>
<dbReference type="GO" id="GO:0051287">
    <property type="term" value="F:NAD binding"/>
    <property type="evidence" value="ECO:0007669"/>
    <property type="project" value="InterPro"/>
</dbReference>
<evidence type="ECO:0000256" key="3">
    <source>
        <dbReference type="ARBA" id="ARBA00023027"/>
    </source>
</evidence>
<evidence type="ECO:0000256" key="4">
    <source>
        <dbReference type="RuleBase" id="RU003719"/>
    </source>
</evidence>
<dbReference type="Proteomes" id="UP000199208">
    <property type="component" value="Unassembled WGS sequence"/>
</dbReference>
<organism evidence="7 8">
    <name type="scientific">Acidaminobacter hydrogenoformans DSM 2784</name>
    <dbReference type="NCBI Taxonomy" id="1120920"/>
    <lineage>
        <taxon>Bacteria</taxon>
        <taxon>Bacillati</taxon>
        <taxon>Bacillota</taxon>
        <taxon>Clostridia</taxon>
        <taxon>Peptostreptococcales</taxon>
        <taxon>Acidaminobacteraceae</taxon>
        <taxon>Acidaminobacter</taxon>
    </lineage>
</organism>
<dbReference type="Gene3D" id="3.40.50.720">
    <property type="entry name" value="NAD(P)-binding Rossmann-like Domain"/>
    <property type="match status" value="2"/>
</dbReference>
<protein>
    <submittedName>
        <fullName evidence="7">Phosphoglycerate dehydrogenase</fullName>
    </submittedName>
</protein>
<evidence type="ECO:0000259" key="5">
    <source>
        <dbReference type="Pfam" id="PF00389"/>
    </source>
</evidence>
<evidence type="ECO:0000313" key="7">
    <source>
        <dbReference type="EMBL" id="SCZ81239.1"/>
    </source>
</evidence>
<dbReference type="AlphaFoldDB" id="A0A1G5S6P9"/>
<sequence length="314" mass="35261">MKLLITYDYGPEAAAKMRALGHEVVFIKESELNDQSHDLSDIEVLVCYNPFKSIHLDKMPALKHILLSSIGIDQLPAEQVLAREIVVTNNRGGYSKPMGEWIVWNILSGLKNSSWFELQKKKKTWKITTDVLEMVGKTIGFLGTGTIAQEAAVRLSGFEATRIGLNTHGTPHEAFDYVVSATDKLELAARCDAIVIALPQTPQTERFVDQAFLERMKPDAILINVSRGAVLDEAALIQALSQGRLRSVHIDVFEQEPLPETHPLWDIERVHITPHNSWISEMRNDRRLALILENLKRLAAGDPLLNVVDVRRGY</sequence>
<dbReference type="STRING" id="1120920.SAMN03080599_02675"/>
<dbReference type="RefSeq" id="WP_092592345.1">
    <property type="nucleotide sequence ID" value="NZ_FMWL01000017.1"/>
</dbReference>
<dbReference type="Pfam" id="PF02826">
    <property type="entry name" value="2-Hacid_dh_C"/>
    <property type="match status" value="1"/>
</dbReference>
<dbReference type="SUPFAM" id="SSF51735">
    <property type="entry name" value="NAD(P)-binding Rossmann-fold domains"/>
    <property type="match status" value="1"/>
</dbReference>
<gene>
    <name evidence="7" type="ORF">SAMN03080599_02675</name>
</gene>
<evidence type="ECO:0000256" key="1">
    <source>
        <dbReference type="ARBA" id="ARBA00005854"/>
    </source>
</evidence>
<dbReference type="PANTHER" id="PTHR43333">
    <property type="entry name" value="2-HACID_DH_C DOMAIN-CONTAINING PROTEIN"/>
    <property type="match status" value="1"/>
</dbReference>
<dbReference type="InterPro" id="IPR036291">
    <property type="entry name" value="NAD(P)-bd_dom_sf"/>
</dbReference>
<dbReference type="InterPro" id="IPR006139">
    <property type="entry name" value="D-isomer_2_OHA_DH_cat_dom"/>
</dbReference>
<dbReference type="InterPro" id="IPR006140">
    <property type="entry name" value="D-isomer_DH_NAD-bd"/>
</dbReference>
<dbReference type="OrthoDB" id="9805416at2"/>
<dbReference type="InterPro" id="IPR029753">
    <property type="entry name" value="D-isomer_DH_CS"/>
</dbReference>
<feature type="domain" description="D-isomer specific 2-hydroxyacid dehydrogenase catalytic" evidence="5">
    <location>
        <begin position="10"/>
        <end position="308"/>
    </location>
</feature>
<evidence type="ECO:0000256" key="2">
    <source>
        <dbReference type="ARBA" id="ARBA00023002"/>
    </source>
</evidence>